<dbReference type="Proteomes" id="UP000663852">
    <property type="component" value="Unassembled WGS sequence"/>
</dbReference>
<evidence type="ECO:0000256" key="3">
    <source>
        <dbReference type="ARBA" id="ARBA00022989"/>
    </source>
</evidence>
<evidence type="ECO:0000313" key="7">
    <source>
        <dbReference type="EMBL" id="CAF0910658.1"/>
    </source>
</evidence>
<dbReference type="InterPro" id="IPR018499">
    <property type="entry name" value="Tetraspanin/Peripherin"/>
</dbReference>
<comment type="subcellular location">
    <subcellularLocation>
        <location evidence="1">Membrane</location>
        <topology evidence="1">Multi-pass membrane protein</topology>
    </subcellularLocation>
</comment>
<keyword evidence="8" id="KW-1185">Reference proteome</keyword>
<dbReference type="EMBL" id="CAJNOR010000425">
    <property type="protein sequence ID" value="CAF0910658.1"/>
    <property type="molecule type" value="Genomic_DNA"/>
</dbReference>
<proteinExistence type="predicted"/>
<dbReference type="OrthoDB" id="2014092at2759"/>
<sequence length="348" mass="39527">MVSSQAQPSATSLTQEANSFQSLSVSDLNTQNSLADKFRSGIKWIISPLRQCCSSSTSTNRSSLKPITDSRCLKPEFNRVNGFLKYFSFGVMFTNGILGFILFFIGLWSSFEHRKISHMPTINQRQSSCLGINRENLNLLRISIVGQFLTLVIFLSSATIILVWGGRIHHKIGETMMTGLKMHYHIDEGWAAFFDKLQKSYFCCGVYSFDDWNNNPNYACTQSNLHQNIDACSVPLTCCKTPSKNDRHANSQLLTFDCGQNVSSINNTPVDMNEIQERININGCFDEILPVIQQLIITTGVFLLLICIIIFVTIFLTYLLAFEIRLTKSDVQRYCQKQRRSYTDDDTF</sequence>
<dbReference type="AlphaFoldDB" id="A0A814A798"/>
<accession>A0A814A798</accession>
<comment type="caution">
    <text evidence="7">The sequence shown here is derived from an EMBL/GenBank/DDBJ whole genome shotgun (WGS) entry which is preliminary data.</text>
</comment>
<organism evidence="7 8">
    <name type="scientific">Adineta ricciae</name>
    <name type="common">Rotifer</name>
    <dbReference type="NCBI Taxonomy" id="249248"/>
    <lineage>
        <taxon>Eukaryota</taxon>
        <taxon>Metazoa</taxon>
        <taxon>Spiralia</taxon>
        <taxon>Gnathifera</taxon>
        <taxon>Rotifera</taxon>
        <taxon>Eurotatoria</taxon>
        <taxon>Bdelloidea</taxon>
        <taxon>Adinetida</taxon>
        <taxon>Adinetidae</taxon>
        <taxon>Adineta</taxon>
    </lineage>
</organism>
<reference evidence="7" key="1">
    <citation type="submission" date="2021-02" db="EMBL/GenBank/DDBJ databases">
        <authorList>
            <person name="Nowell W R."/>
        </authorList>
    </citation>
    <scope>NUCLEOTIDE SEQUENCE</scope>
</reference>
<evidence type="ECO:0000313" key="6">
    <source>
        <dbReference type="EMBL" id="CAF0856865.1"/>
    </source>
</evidence>
<dbReference type="SUPFAM" id="SSF48652">
    <property type="entry name" value="Tetraspanin"/>
    <property type="match status" value="1"/>
</dbReference>
<evidence type="ECO:0000256" key="2">
    <source>
        <dbReference type="ARBA" id="ARBA00022692"/>
    </source>
</evidence>
<keyword evidence="4 5" id="KW-0472">Membrane</keyword>
<evidence type="ECO:0000313" key="8">
    <source>
        <dbReference type="Proteomes" id="UP000663828"/>
    </source>
</evidence>
<keyword evidence="3 5" id="KW-1133">Transmembrane helix</keyword>
<gene>
    <name evidence="6" type="ORF">EDS130_LOCUS7602</name>
    <name evidence="7" type="ORF">XAT740_LOCUS8517</name>
</gene>
<keyword evidence="2 5" id="KW-0812">Transmembrane</keyword>
<evidence type="ECO:0000256" key="1">
    <source>
        <dbReference type="ARBA" id="ARBA00004141"/>
    </source>
</evidence>
<name>A0A814A798_ADIRI</name>
<feature type="transmembrane region" description="Helical" evidence="5">
    <location>
        <begin position="295"/>
        <end position="321"/>
    </location>
</feature>
<feature type="transmembrane region" description="Helical" evidence="5">
    <location>
        <begin position="86"/>
        <end position="111"/>
    </location>
</feature>
<protein>
    <recommendedName>
        <fullName evidence="9">Tetraspanin</fullName>
    </recommendedName>
</protein>
<dbReference type="Gene3D" id="1.10.1450.10">
    <property type="entry name" value="Tetraspanin"/>
    <property type="match status" value="1"/>
</dbReference>
<dbReference type="Proteomes" id="UP000663828">
    <property type="component" value="Unassembled WGS sequence"/>
</dbReference>
<dbReference type="InterPro" id="IPR008952">
    <property type="entry name" value="Tetraspanin_EC2_sf"/>
</dbReference>
<evidence type="ECO:0000256" key="4">
    <source>
        <dbReference type="ARBA" id="ARBA00023136"/>
    </source>
</evidence>
<feature type="transmembrane region" description="Helical" evidence="5">
    <location>
        <begin position="144"/>
        <end position="166"/>
    </location>
</feature>
<dbReference type="Pfam" id="PF00335">
    <property type="entry name" value="Tetraspanin"/>
    <property type="match status" value="1"/>
</dbReference>
<evidence type="ECO:0000256" key="5">
    <source>
        <dbReference type="SAM" id="Phobius"/>
    </source>
</evidence>
<dbReference type="EMBL" id="CAJNOJ010000023">
    <property type="protein sequence ID" value="CAF0856865.1"/>
    <property type="molecule type" value="Genomic_DNA"/>
</dbReference>
<dbReference type="GO" id="GO:0016020">
    <property type="term" value="C:membrane"/>
    <property type="evidence" value="ECO:0007669"/>
    <property type="project" value="UniProtKB-SubCell"/>
</dbReference>
<evidence type="ECO:0008006" key="9">
    <source>
        <dbReference type="Google" id="ProtNLM"/>
    </source>
</evidence>